<dbReference type="InterPro" id="IPR050534">
    <property type="entry name" value="Coronavir_polyprotein_1ab"/>
</dbReference>
<dbReference type="Proteomes" id="UP000295433">
    <property type="component" value="Unassembled WGS sequence"/>
</dbReference>
<evidence type="ECO:0000313" key="6">
    <source>
        <dbReference type="EMBL" id="TCV06947.1"/>
    </source>
</evidence>
<evidence type="ECO:0000259" key="5">
    <source>
        <dbReference type="Pfam" id="PF13087"/>
    </source>
</evidence>
<dbReference type="GO" id="GO:0005524">
    <property type="term" value="F:ATP binding"/>
    <property type="evidence" value="ECO:0007669"/>
    <property type="project" value="UniProtKB-KW"/>
</dbReference>
<gene>
    <name evidence="6" type="ORF">EDC54_103196</name>
</gene>
<keyword evidence="1" id="KW-0547">Nucleotide-binding</keyword>
<dbReference type="Gene3D" id="3.40.50.300">
    <property type="entry name" value="P-loop containing nucleotide triphosphate hydrolases"/>
    <property type="match status" value="2"/>
</dbReference>
<dbReference type="EMBL" id="SMBY01000003">
    <property type="protein sequence ID" value="TCV06947.1"/>
    <property type="molecule type" value="Genomic_DNA"/>
</dbReference>
<reference evidence="6 7" key="1">
    <citation type="submission" date="2019-03" db="EMBL/GenBank/DDBJ databases">
        <title>Genomic Encyclopedia of Type Strains, Phase IV (KMG-IV): sequencing the most valuable type-strain genomes for metagenomic binning, comparative biology and taxonomic classification.</title>
        <authorList>
            <person name="Goeker M."/>
        </authorList>
    </citation>
    <scope>NUCLEOTIDE SEQUENCE [LARGE SCALE GENOMIC DNA]</scope>
    <source>
        <strain evidence="6 7">DSM 16730</strain>
    </source>
</reference>
<keyword evidence="7" id="KW-1185">Reference proteome</keyword>
<dbReference type="PANTHER" id="PTHR43788:SF8">
    <property type="entry name" value="DNA-BINDING PROTEIN SMUBP-2"/>
    <property type="match status" value="1"/>
</dbReference>
<keyword evidence="4" id="KW-0067">ATP-binding</keyword>
<protein>
    <submittedName>
        <fullName evidence="6">AAA domain-containing protein</fullName>
    </submittedName>
</protein>
<proteinExistence type="predicted"/>
<dbReference type="Pfam" id="PF13087">
    <property type="entry name" value="AAA_12"/>
    <property type="match status" value="1"/>
</dbReference>
<keyword evidence="2" id="KW-0378">Hydrolase</keyword>
<feature type="domain" description="DNA2/NAM7 helicase-like C-terminal" evidence="5">
    <location>
        <begin position="954"/>
        <end position="1077"/>
    </location>
</feature>
<organism evidence="6 7">
    <name type="scientific">Samsonia erythrinae</name>
    <dbReference type="NCBI Taxonomy" id="160434"/>
    <lineage>
        <taxon>Bacteria</taxon>
        <taxon>Pseudomonadati</taxon>
        <taxon>Pseudomonadota</taxon>
        <taxon>Gammaproteobacteria</taxon>
        <taxon>Enterobacterales</taxon>
        <taxon>Pectobacteriaceae</taxon>
        <taxon>Samsonia</taxon>
    </lineage>
</organism>
<dbReference type="SUPFAM" id="SSF52540">
    <property type="entry name" value="P-loop containing nucleoside triphosphate hydrolases"/>
    <property type="match status" value="1"/>
</dbReference>
<comment type="caution">
    <text evidence="6">The sequence shown here is derived from an EMBL/GenBank/DDBJ whole genome shotgun (WGS) entry which is preliminary data.</text>
</comment>
<dbReference type="PANTHER" id="PTHR43788">
    <property type="entry name" value="DNA2/NAM7 HELICASE FAMILY MEMBER"/>
    <property type="match status" value="1"/>
</dbReference>
<name>A0A4V2VTH3_9GAMM</name>
<dbReference type="InterPro" id="IPR041679">
    <property type="entry name" value="DNA2/NAM7-like_C"/>
</dbReference>
<evidence type="ECO:0000256" key="3">
    <source>
        <dbReference type="ARBA" id="ARBA00022806"/>
    </source>
</evidence>
<dbReference type="InterPro" id="IPR027417">
    <property type="entry name" value="P-loop_NTPase"/>
</dbReference>
<accession>A0A4V2VTH3</accession>
<evidence type="ECO:0000256" key="4">
    <source>
        <dbReference type="ARBA" id="ARBA00022840"/>
    </source>
</evidence>
<dbReference type="AlphaFoldDB" id="A0A4V2VTH3"/>
<keyword evidence="3" id="KW-0347">Helicase</keyword>
<dbReference type="GO" id="GO:0043139">
    <property type="term" value="F:5'-3' DNA helicase activity"/>
    <property type="evidence" value="ECO:0007669"/>
    <property type="project" value="TreeGrafter"/>
</dbReference>
<evidence type="ECO:0000256" key="2">
    <source>
        <dbReference type="ARBA" id="ARBA00022801"/>
    </source>
</evidence>
<evidence type="ECO:0000256" key="1">
    <source>
        <dbReference type="ARBA" id="ARBA00022741"/>
    </source>
</evidence>
<dbReference type="GO" id="GO:0016787">
    <property type="term" value="F:hydrolase activity"/>
    <property type="evidence" value="ECO:0007669"/>
    <property type="project" value="UniProtKB-KW"/>
</dbReference>
<evidence type="ECO:0000313" key="7">
    <source>
        <dbReference type="Proteomes" id="UP000295433"/>
    </source>
</evidence>
<sequence length="1097" mass="124942">MMAKTALPNAILRAWQRIEFFQPYTLEEKKKSLQISVNKLSQHKDSQLPWLSTALRKQYEIPAKASYCVYLGLFDKGIANTISQEVFGPDEEHDAEEREQRLDQEGITCFAKVLLNAEGVPDLDKLSVSSLPWALGHLKKERFQELNAEFFSAECQRLASTLRTFSTTLKPMRDNGPGVLTADDILTLLTTHLVAWADFEPQWEYVLQIDWFGGHSHRSEASTEEEEDEIEEEISDGDKSLVLPILNSFFFEDIERIIAALQRNDECKALRTYLSVDAPRNANLYSQDGLSSIIDKLQPANMPHGRWPSSPEHPMSLMQQFAINTAIDELSGGGLLSVNGPPGTGKTTLLRDLIAHNVVERAKVLSRFKTVDDTLDSDGFIVPALTGFEMVVASSNNTAVENISKELPQKKSLAEEFHSLNYLAPTANQIAAKSLPKRENKKITEGPRKGNLYHLFHPLKDEMQCWGVISATLGKKDNRTKFTQRLFFDEHFERDTASEMSRPDDENYLSLWRWKHYHSPTPFAVVKKQFIECVKKTEAIQQQLMTFADLLAKQPDDTLDVLTSALDDMERCHEEHLSKLKLATAQQDAVEKQIQYTHQQQKILENNKPGWLTRLIKRQQFTDYQDSLAGLQHELSRLTKLQAELAQSVAEQTAHCYDIKNKKRETEQTLATVTQQQQDNQERLQALKTQFPDIVLPDVNKPINDAALQRTAFWQNATINRQRSALFICAMELHQAWLYEVLDKRLIMHVMRKFSHFLSNPHTETAPLRWWQTLFMVVPVISTTFASVSRMFHGVKSEALGWLMIDEAGQAPPQQAVGAIWRAKRVLVVGDPLQIEPVFTTSPALVERLCQDVLQEQARNWNPAKLSVQQVADRVNSWGCELDVMDTPMWIGIPLWVHRRCIEPMFSLANKMAYNGRMIHGLDADKIASLSINNVINNHWRISTGGRGEKQYRDSHGNDLLSLLDRLLAENVSLNSIYVITPFKAVKAGILQRIEQRNIKAWRQHSPQLGHQELKDWQNKCVGTVHTFQGKENDIVIFVLGCDEKSNGGAKWAASKPNLLNVALTRAKKHIFIIGDPNVWHGLRWFRDVAKQLPAER</sequence>